<dbReference type="InterPro" id="IPR049790">
    <property type="entry name" value="Rv3655c/TadE"/>
</dbReference>
<proteinExistence type="predicted"/>
<feature type="transmembrane region" description="Helical" evidence="1">
    <location>
        <begin position="20"/>
        <end position="39"/>
    </location>
</feature>
<organism evidence="2">
    <name type="scientific">freshwater metagenome</name>
    <dbReference type="NCBI Taxonomy" id="449393"/>
    <lineage>
        <taxon>unclassified sequences</taxon>
        <taxon>metagenomes</taxon>
        <taxon>ecological metagenomes</taxon>
    </lineage>
</organism>
<evidence type="ECO:0000256" key="1">
    <source>
        <dbReference type="SAM" id="Phobius"/>
    </source>
</evidence>
<gene>
    <name evidence="2" type="ORF">UFOPK3401_00136</name>
</gene>
<evidence type="ECO:0000313" key="2">
    <source>
        <dbReference type="EMBL" id="CAB4858761.1"/>
    </source>
</evidence>
<reference evidence="2" key="1">
    <citation type="submission" date="2020-05" db="EMBL/GenBank/DDBJ databases">
        <authorList>
            <person name="Chiriac C."/>
            <person name="Salcher M."/>
            <person name="Ghai R."/>
            <person name="Kavagutti S V."/>
        </authorList>
    </citation>
    <scope>NUCLEOTIDE SEQUENCE</scope>
</reference>
<name>A0A6J7CLV9_9ZZZZ</name>
<keyword evidence="1" id="KW-0812">Transmembrane</keyword>
<sequence length="117" mass="12323">MKLARLRTAQGSVTAEVALALPGLIFVSYLMILSVLLVGQQMRCRDAASAVARAIARGESDKAVEQLFEQAAPALAQISTNVSDTVVDVVVTWKFPAAGPTRFLPAVSAHSVAPMES</sequence>
<keyword evidence="1" id="KW-1133">Transmembrane helix</keyword>
<protein>
    <submittedName>
        <fullName evidence="2">Unannotated protein</fullName>
    </submittedName>
</protein>
<dbReference type="EMBL" id="CAFBLM010000002">
    <property type="protein sequence ID" value="CAB4858761.1"/>
    <property type="molecule type" value="Genomic_DNA"/>
</dbReference>
<dbReference type="AlphaFoldDB" id="A0A6J7CLV9"/>
<accession>A0A6J7CLV9</accession>
<keyword evidence="1" id="KW-0472">Membrane</keyword>
<dbReference type="NCBIfam" id="NF041390">
    <property type="entry name" value="TadE_Rv3655c"/>
    <property type="match status" value="1"/>
</dbReference>